<dbReference type="EMBL" id="AEEF01000103">
    <property type="protein sequence ID" value="EFM03542.1"/>
    <property type="molecule type" value="Genomic_DNA"/>
</dbReference>
<proteinExistence type="predicted"/>
<feature type="region of interest" description="Disordered" evidence="1">
    <location>
        <begin position="41"/>
        <end position="60"/>
    </location>
</feature>
<feature type="region of interest" description="Disordered" evidence="1">
    <location>
        <begin position="1"/>
        <end position="35"/>
    </location>
</feature>
<dbReference type="Proteomes" id="UP000005526">
    <property type="component" value="Unassembled WGS sequence"/>
</dbReference>
<evidence type="ECO:0000313" key="3">
    <source>
        <dbReference type="Proteomes" id="UP000005526"/>
    </source>
</evidence>
<reference evidence="2 3" key="1">
    <citation type="submission" date="2010-07" db="EMBL/GenBank/DDBJ databases">
        <authorList>
            <person name="Muzny D."/>
            <person name="Qin X."/>
            <person name="Deng J."/>
            <person name="Jiang H."/>
            <person name="Liu Y."/>
            <person name="Qu J."/>
            <person name="Song X.-Z."/>
            <person name="Zhang L."/>
            <person name="Thornton R."/>
            <person name="Coyle M."/>
            <person name="Francisco L."/>
            <person name="Jackson L."/>
            <person name="Javaid M."/>
            <person name="Korchina V."/>
            <person name="Kovar C."/>
            <person name="Mata R."/>
            <person name="Mathew T."/>
            <person name="Ngo R."/>
            <person name="Nguyen L."/>
            <person name="Nguyen N."/>
            <person name="Okwuonu G."/>
            <person name="Ongeri F."/>
            <person name="Pham C."/>
            <person name="Simmons D."/>
            <person name="Wilczek-Boney K."/>
            <person name="Hale W."/>
            <person name="Jakkamsetti A."/>
            <person name="Pham P."/>
            <person name="Ruth R."/>
            <person name="San Lucas F."/>
            <person name="Warren J."/>
            <person name="Zhang J."/>
            <person name="Zhao Z."/>
            <person name="Zhou C."/>
            <person name="Zhu D."/>
            <person name="Lee S."/>
            <person name="Bess C."/>
            <person name="Blankenburg K."/>
            <person name="Forbes L."/>
            <person name="Fu Q."/>
            <person name="Gubbala S."/>
            <person name="Hirani K."/>
            <person name="Jayaseelan J.C."/>
            <person name="Lara F."/>
            <person name="Munidasa M."/>
            <person name="Palculict T."/>
            <person name="Patil S."/>
            <person name="Pu L.-L."/>
            <person name="Saada N."/>
            <person name="Tang L."/>
            <person name="Weissenberger G."/>
            <person name="Zhu Y."/>
            <person name="Hemphill L."/>
            <person name="Shang Y."/>
            <person name="Youmans B."/>
            <person name="Ayvaz T."/>
            <person name="Ross M."/>
            <person name="Santibanez J."/>
            <person name="Aqrawi P."/>
            <person name="Gross S."/>
            <person name="Joshi V."/>
            <person name="Fowler G."/>
            <person name="Nazareth L."/>
            <person name="Reid J."/>
            <person name="Worley K."/>
            <person name="Petrosino J."/>
            <person name="Highlander S."/>
            <person name="Gibbs R."/>
        </authorList>
    </citation>
    <scope>NUCLEOTIDE SEQUENCE [LARGE SCALE GENOMIC DNA]</scope>
    <source>
        <strain evidence="2 3">ATCC 13091</strain>
    </source>
</reference>
<evidence type="ECO:0000256" key="1">
    <source>
        <dbReference type="SAM" id="MobiDB-lite"/>
    </source>
</evidence>
<feature type="compositionally biased region" description="Basic residues" evidence="1">
    <location>
        <begin position="12"/>
        <end position="22"/>
    </location>
</feature>
<evidence type="ECO:0000313" key="2">
    <source>
        <dbReference type="EMBL" id="EFM03542.1"/>
    </source>
</evidence>
<name>E0NBW6_NEIM3</name>
<dbReference type="AlphaFoldDB" id="E0NBW6"/>
<sequence>MKKAAKMPSERFRRHRSPKRRRSETGKPPFPGITALSVKMEKPRPENLAARPDAATNETPGLHGVQAAAQALNTATEEAFYCCLNTLKNT</sequence>
<dbReference type="HOGENOM" id="CLU_2554745_0_0_4"/>
<organism evidence="2 3">
    <name type="scientific">Neisseria meningitidis serogroup B (strain ATCC 13091 / M2091)</name>
    <dbReference type="NCBI Taxonomy" id="862513"/>
    <lineage>
        <taxon>Bacteria</taxon>
        <taxon>Pseudomonadati</taxon>
        <taxon>Pseudomonadota</taxon>
        <taxon>Betaproteobacteria</taxon>
        <taxon>Neisseriales</taxon>
        <taxon>Neisseriaceae</taxon>
        <taxon>Neisseria</taxon>
    </lineage>
</organism>
<accession>E0NBW6</accession>
<protein>
    <submittedName>
        <fullName evidence="2">Uncharacterized protein</fullName>
    </submittedName>
</protein>
<gene>
    <name evidence="2" type="ORF">HMPREF0602_1998</name>
</gene>
<comment type="caution">
    <text evidence="2">The sequence shown here is derived from an EMBL/GenBank/DDBJ whole genome shotgun (WGS) entry which is preliminary data.</text>
</comment>